<keyword evidence="6" id="KW-0999">Mitochondrion inner membrane</keyword>
<dbReference type="AlphaFoldDB" id="A0A8T0DZD6"/>
<keyword evidence="3 11" id="KW-0813">Transport</keyword>
<dbReference type="PANTHER" id="PTHR45760:SF2">
    <property type="entry name" value="FI19922P1-RELATED"/>
    <property type="match status" value="1"/>
</dbReference>
<reference evidence="13" key="1">
    <citation type="journal article" date="2020" name="bioRxiv">
        <title>Chromosome-level reference genome of the European wasp spider Argiope bruennichi: a resource for studies on range expansion and evolutionary adaptation.</title>
        <authorList>
            <person name="Sheffer M.M."/>
            <person name="Hoppe A."/>
            <person name="Krehenwinkel H."/>
            <person name="Uhl G."/>
            <person name="Kuss A.W."/>
            <person name="Jensen L."/>
            <person name="Jensen C."/>
            <person name="Gillespie R.G."/>
            <person name="Hoff K.J."/>
            <person name="Prost S."/>
        </authorList>
    </citation>
    <scope>NUCLEOTIDE SEQUENCE</scope>
</reference>
<evidence type="ECO:0000256" key="11">
    <source>
        <dbReference type="RuleBase" id="RU000488"/>
    </source>
</evidence>
<evidence type="ECO:0000313" key="14">
    <source>
        <dbReference type="Proteomes" id="UP000807504"/>
    </source>
</evidence>
<keyword evidence="9 10" id="KW-0472">Membrane</keyword>
<comment type="similarity">
    <text evidence="2 11">Belongs to the mitochondrial carrier (TC 2.A.29) family.</text>
</comment>
<dbReference type="InterPro" id="IPR045315">
    <property type="entry name" value="Mtm1-like"/>
</dbReference>
<feature type="repeat" description="Solcar" evidence="10">
    <location>
        <begin position="11"/>
        <end position="131"/>
    </location>
</feature>
<dbReference type="SUPFAM" id="SSF103506">
    <property type="entry name" value="Mitochondrial carrier"/>
    <property type="match status" value="1"/>
</dbReference>
<dbReference type="OrthoDB" id="1747031at2759"/>
<dbReference type="PRINTS" id="PR00926">
    <property type="entry name" value="MITOCARRIER"/>
</dbReference>
<name>A0A8T0DZD6_ARGBR</name>
<keyword evidence="7 12" id="KW-1133">Transmembrane helix</keyword>
<evidence type="ECO:0000256" key="4">
    <source>
        <dbReference type="ARBA" id="ARBA00022692"/>
    </source>
</evidence>
<evidence type="ECO:0000256" key="1">
    <source>
        <dbReference type="ARBA" id="ARBA00004448"/>
    </source>
</evidence>
<reference evidence="13" key="2">
    <citation type="submission" date="2020-06" db="EMBL/GenBank/DDBJ databases">
        <authorList>
            <person name="Sheffer M."/>
        </authorList>
    </citation>
    <scope>NUCLEOTIDE SEQUENCE</scope>
</reference>
<evidence type="ECO:0000256" key="6">
    <source>
        <dbReference type="ARBA" id="ARBA00022792"/>
    </source>
</evidence>
<evidence type="ECO:0000256" key="3">
    <source>
        <dbReference type="ARBA" id="ARBA00022448"/>
    </source>
</evidence>
<evidence type="ECO:0000256" key="5">
    <source>
        <dbReference type="ARBA" id="ARBA00022737"/>
    </source>
</evidence>
<dbReference type="PROSITE" id="PS51257">
    <property type="entry name" value="PROKAR_LIPOPROTEIN"/>
    <property type="match status" value="1"/>
</dbReference>
<evidence type="ECO:0000256" key="9">
    <source>
        <dbReference type="ARBA" id="ARBA00023136"/>
    </source>
</evidence>
<dbReference type="EMBL" id="JABXBU010002231">
    <property type="protein sequence ID" value="KAF8763135.1"/>
    <property type="molecule type" value="Genomic_DNA"/>
</dbReference>
<dbReference type="Gene3D" id="1.50.40.10">
    <property type="entry name" value="Mitochondrial carrier domain"/>
    <property type="match status" value="2"/>
</dbReference>
<evidence type="ECO:0000256" key="10">
    <source>
        <dbReference type="PROSITE-ProRule" id="PRU00282"/>
    </source>
</evidence>
<dbReference type="InterPro" id="IPR018108">
    <property type="entry name" value="MCP_transmembrane"/>
</dbReference>
<dbReference type="Pfam" id="PF00153">
    <property type="entry name" value="Mito_carr"/>
    <property type="match status" value="3"/>
</dbReference>
<comment type="caution">
    <text evidence="13">The sequence shown here is derived from an EMBL/GenBank/DDBJ whole genome shotgun (WGS) entry which is preliminary data.</text>
</comment>
<dbReference type="GO" id="GO:0005743">
    <property type="term" value="C:mitochondrial inner membrane"/>
    <property type="evidence" value="ECO:0007669"/>
    <property type="project" value="UniProtKB-SubCell"/>
</dbReference>
<feature type="transmembrane region" description="Helical" evidence="12">
    <location>
        <begin position="144"/>
        <end position="167"/>
    </location>
</feature>
<keyword evidence="5" id="KW-0677">Repeat</keyword>
<sequence length="336" mass="37701">MADSKFEPENITPLHQIISSCTGALLTSVFVTPLDVVKIRLQAQQKVKLNNKCFLYCNGFVEDLCCTFHSNVSTPYWYRPSSHLTGTLDAFVKITRAEGVASLWSGLPPTLLMAVPGTVVYYTMYDQIRYYMRKHHTPSCQPMWLPVLAGAAARVIACTVVSPLELIRTKMQSQKLSYLMIGESVKKQVATQGLLSLYQGLGPTILRDVPFSAVYWFNYELLKQKFNQQKPTFWFSFFAGATAGGLAALLTLPFDVIKTHRQIELGEVQAIANKQTRSTYFLMKNLYQNNGYKALFAGIVPRIVKVAPACAIMVSTYEYGKQFFHNYNASKAASTF</sequence>
<keyword evidence="8" id="KW-0496">Mitochondrion</keyword>
<dbReference type="PANTHER" id="PTHR45760">
    <property type="entry name" value="FI19922P1-RELATED"/>
    <property type="match status" value="1"/>
</dbReference>
<protein>
    <submittedName>
        <fullName evidence="13">Solute carrier family 25 member 40 like protein</fullName>
    </submittedName>
</protein>
<dbReference type="InterPro" id="IPR023395">
    <property type="entry name" value="MCP_dom_sf"/>
</dbReference>
<evidence type="ECO:0000313" key="13">
    <source>
        <dbReference type="EMBL" id="KAF8763135.1"/>
    </source>
</evidence>
<gene>
    <name evidence="13" type="ORF">HNY73_021347</name>
</gene>
<feature type="transmembrane region" description="Helical" evidence="12">
    <location>
        <begin position="103"/>
        <end position="124"/>
    </location>
</feature>
<feature type="repeat" description="Solcar" evidence="10">
    <location>
        <begin position="231"/>
        <end position="323"/>
    </location>
</feature>
<proteinExistence type="inferred from homology"/>
<evidence type="ECO:0000256" key="12">
    <source>
        <dbReference type="SAM" id="Phobius"/>
    </source>
</evidence>
<comment type="subcellular location">
    <subcellularLocation>
        <location evidence="1">Mitochondrion inner membrane</location>
        <topology evidence="1">Multi-pass membrane protein</topology>
    </subcellularLocation>
</comment>
<dbReference type="PROSITE" id="PS50920">
    <property type="entry name" value="SOLCAR"/>
    <property type="match status" value="3"/>
</dbReference>
<evidence type="ECO:0000256" key="7">
    <source>
        <dbReference type="ARBA" id="ARBA00022989"/>
    </source>
</evidence>
<dbReference type="Proteomes" id="UP000807504">
    <property type="component" value="Unassembled WGS sequence"/>
</dbReference>
<keyword evidence="4 10" id="KW-0812">Transmembrane</keyword>
<keyword evidence="14" id="KW-1185">Reference proteome</keyword>
<accession>A0A8T0DZD6</accession>
<feature type="transmembrane region" description="Helical" evidence="12">
    <location>
        <begin position="233"/>
        <end position="254"/>
    </location>
</feature>
<dbReference type="InterPro" id="IPR002067">
    <property type="entry name" value="MCP"/>
</dbReference>
<organism evidence="13 14">
    <name type="scientific">Argiope bruennichi</name>
    <name type="common">Wasp spider</name>
    <name type="synonym">Aranea bruennichi</name>
    <dbReference type="NCBI Taxonomy" id="94029"/>
    <lineage>
        <taxon>Eukaryota</taxon>
        <taxon>Metazoa</taxon>
        <taxon>Ecdysozoa</taxon>
        <taxon>Arthropoda</taxon>
        <taxon>Chelicerata</taxon>
        <taxon>Arachnida</taxon>
        <taxon>Araneae</taxon>
        <taxon>Araneomorphae</taxon>
        <taxon>Entelegynae</taxon>
        <taxon>Araneoidea</taxon>
        <taxon>Araneidae</taxon>
        <taxon>Argiope</taxon>
    </lineage>
</organism>
<evidence type="ECO:0000256" key="8">
    <source>
        <dbReference type="ARBA" id="ARBA00023128"/>
    </source>
</evidence>
<feature type="repeat" description="Solcar" evidence="10">
    <location>
        <begin position="141"/>
        <end position="225"/>
    </location>
</feature>
<dbReference type="GO" id="GO:1990542">
    <property type="term" value="P:mitochondrial transmembrane transport"/>
    <property type="evidence" value="ECO:0007669"/>
    <property type="project" value="InterPro"/>
</dbReference>
<dbReference type="OMA" id="CSSECFQ"/>
<evidence type="ECO:0000256" key="2">
    <source>
        <dbReference type="ARBA" id="ARBA00006375"/>
    </source>
</evidence>